<gene>
    <name evidence="1" type="ORF">GGQ66_001706</name>
</gene>
<name>A0A7W6K0Z8_9HYPH</name>
<sequence>MTPSEYGCALIRKDMGRIENRKYAMRSLLNAQEEIQRGEIQPLSALDALDAELADEFRYLYQKQFPIFFVR</sequence>
<dbReference type="Proteomes" id="UP000584824">
    <property type="component" value="Unassembled WGS sequence"/>
</dbReference>
<protein>
    <submittedName>
        <fullName evidence="1">Uncharacterized protein</fullName>
    </submittedName>
</protein>
<evidence type="ECO:0000313" key="1">
    <source>
        <dbReference type="EMBL" id="MBB4103151.1"/>
    </source>
</evidence>
<accession>A0A7W6K0Z8</accession>
<proteinExistence type="predicted"/>
<organism evidence="1 2">
    <name type="scientific">Allorhizobium borbori</name>
    <dbReference type="NCBI Taxonomy" id="485907"/>
    <lineage>
        <taxon>Bacteria</taxon>
        <taxon>Pseudomonadati</taxon>
        <taxon>Pseudomonadota</taxon>
        <taxon>Alphaproteobacteria</taxon>
        <taxon>Hyphomicrobiales</taxon>
        <taxon>Rhizobiaceae</taxon>
        <taxon>Rhizobium/Agrobacterium group</taxon>
        <taxon>Allorhizobium</taxon>
    </lineage>
</organism>
<reference evidence="1 2" key="1">
    <citation type="submission" date="2020-08" db="EMBL/GenBank/DDBJ databases">
        <title>Genomic Encyclopedia of Type Strains, Phase IV (KMG-IV): sequencing the most valuable type-strain genomes for metagenomic binning, comparative biology and taxonomic classification.</title>
        <authorList>
            <person name="Goeker M."/>
        </authorList>
    </citation>
    <scope>NUCLEOTIDE SEQUENCE [LARGE SCALE GENOMIC DNA]</scope>
    <source>
        <strain evidence="1 2">DSM 26385</strain>
    </source>
</reference>
<dbReference type="RefSeq" id="WP_237358831.1">
    <property type="nucleotide sequence ID" value="NZ_JACIDU010000005.1"/>
</dbReference>
<dbReference type="AlphaFoldDB" id="A0A7W6K0Z8"/>
<evidence type="ECO:0000313" key="2">
    <source>
        <dbReference type="Proteomes" id="UP000584824"/>
    </source>
</evidence>
<keyword evidence="2" id="KW-1185">Reference proteome</keyword>
<comment type="caution">
    <text evidence="1">The sequence shown here is derived from an EMBL/GenBank/DDBJ whole genome shotgun (WGS) entry which is preliminary data.</text>
</comment>
<dbReference type="EMBL" id="JACIDU010000005">
    <property type="protein sequence ID" value="MBB4103151.1"/>
    <property type="molecule type" value="Genomic_DNA"/>
</dbReference>